<evidence type="ECO:0008006" key="3">
    <source>
        <dbReference type="Google" id="ProtNLM"/>
    </source>
</evidence>
<comment type="caution">
    <text evidence="1">The sequence shown here is derived from an EMBL/GenBank/DDBJ whole genome shotgun (WGS) entry which is preliminary data.</text>
</comment>
<organism evidence="1 2">
    <name type="scientific">Nocardia neocaledoniensis</name>
    <dbReference type="NCBI Taxonomy" id="236511"/>
    <lineage>
        <taxon>Bacteria</taxon>
        <taxon>Bacillati</taxon>
        <taxon>Actinomycetota</taxon>
        <taxon>Actinomycetes</taxon>
        <taxon>Mycobacteriales</taxon>
        <taxon>Nocardiaceae</taxon>
        <taxon>Nocardia</taxon>
    </lineage>
</organism>
<proteinExistence type="predicted"/>
<keyword evidence="2" id="KW-1185">Reference proteome</keyword>
<gene>
    <name evidence="1" type="ORF">DFR69_102654</name>
</gene>
<protein>
    <recommendedName>
        <fullName evidence="3">DUF3558 domain-containing protein</fullName>
    </recommendedName>
</protein>
<dbReference type="AlphaFoldDB" id="A0A317NWC0"/>
<accession>A0A317NWC0</accession>
<name>A0A317NWC0_9NOCA</name>
<evidence type="ECO:0000313" key="1">
    <source>
        <dbReference type="EMBL" id="PWV79589.1"/>
    </source>
</evidence>
<evidence type="ECO:0000313" key="2">
    <source>
        <dbReference type="Proteomes" id="UP000246410"/>
    </source>
</evidence>
<reference evidence="1 2" key="1">
    <citation type="submission" date="2018-05" db="EMBL/GenBank/DDBJ databases">
        <title>Genomic Encyclopedia of Type Strains, Phase IV (KMG-IV): sequencing the most valuable type-strain genomes for metagenomic binning, comparative biology and taxonomic classification.</title>
        <authorList>
            <person name="Goeker M."/>
        </authorList>
    </citation>
    <scope>NUCLEOTIDE SEQUENCE [LARGE SCALE GENOMIC DNA]</scope>
    <source>
        <strain evidence="1 2">DSM 44717</strain>
    </source>
</reference>
<dbReference type="EMBL" id="QGTL01000002">
    <property type="protein sequence ID" value="PWV79589.1"/>
    <property type="molecule type" value="Genomic_DNA"/>
</dbReference>
<dbReference type="Proteomes" id="UP000246410">
    <property type="component" value="Unassembled WGS sequence"/>
</dbReference>
<dbReference type="PROSITE" id="PS51257">
    <property type="entry name" value="PROKAR_LIPOPROTEIN"/>
    <property type="match status" value="1"/>
</dbReference>
<sequence length="185" mass="18941">MRGLSAGVAGFMIAMAVTGCVPDQKVPVPAPTSTAAPTTSSGVITLGPDTSEVLPTCAELGALPGLPTGAEAVPAPETKDNPVKCEWRGGDTGAQISVWEYAKPPLVNASFTNMLMLCPGEEIDPIGISDRSAWCGRKIAPACNLIATQGIFYIDVVWTAAAGTDEATCRAHAATLGGQVSELLE</sequence>
<dbReference type="RefSeq" id="WP_146229216.1">
    <property type="nucleotide sequence ID" value="NZ_QGTL01000002.1"/>
</dbReference>